<dbReference type="EMBL" id="UYRS01000408">
    <property type="protein sequence ID" value="VDK23163.1"/>
    <property type="molecule type" value="Genomic_DNA"/>
</dbReference>
<dbReference type="AlphaFoldDB" id="A0A0R3VVS8"/>
<name>A0A0R3VVS8_TAEAS</name>
<proteinExistence type="predicted"/>
<reference evidence="3" key="1">
    <citation type="submission" date="2017-02" db="UniProtKB">
        <authorList>
            <consortium name="WormBaseParasite"/>
        </authorList>
    </citation>
    <scope>IDENTIFICATION</scope>
</reference>
<evidence type="ECO:0000313" key="3">
    <source>
        <dbReference type="WBParaSite" id="TASK_0000150501-mRNA-1"/>
    </source>
</evidence>
<accession>A0A0R3VVS8</accession>
<dbReference type="Proteomes" id="UP000282613">
    <property type="component" value="Unassembled WGS sequence"/>
</dbReference>
<reference evidence="1 2" key="2">
    <citation type="submission" date="2018-11" db="EMBL/GenBank/DDBJ databases">
        <authorList>
            <consortium name="Pathogen Informatics"/>
        </authorList>
    </citation>
    <scope>NUCLEOTIDE SEQUENCE [LARGE SCALE GENOMIC DNA]</scope>
</reference>
<protein>
    <submittedName>
        <fullName evidence="1 3">Uncharacterized protein</fullName>
    </submittedName>
</protein>
<sequence>MERPAELHASPCGDSPPHTLKLFLHLAFTNCDAIDCGKLASTVQLPSWSRLVSSRLGSARLGSARLGSARLGSARLVGWTSAKHTHRGGSTDAAGCVSVPNWRGAVQSRTEWNTVPMMD</sequence>
<keyword evidence="2" id="KW-1185">Reference proteome</keyword>
<evidence type="ECO:0000313" key="1">
    <source>
        <dbReference type="EMBL" id="VDK23163.1"/>
    </source>
</evidence>
<gene>
    <name evidence="1" type="ORF">TASK_LOCUS1506</name>
</gene>
<organism evidence="3">
    <name type="scientific">Taenia asiatica</name>
    <name type="common">Asian tapeworm</name>
    <dbReference type="NCBI Taxonomy" id="60517"/>
    <lineage>
        <taxon>Eukaryota</taxon>
        <taxon>Metazoa</taxon>
        <taxon>Spiralia</taxon>
        <taxon>Lophotrochozoa</taxon>
        <taxon>Platyhelminthes</taxon>
        <taxon>Cestoda</taxon>
        <taxon>Eucestoda</taxon>
        <taxon>Cyclophyllidea</taxon>
        <taxon>Taeniidae</taxon>
        <taxon>Taenia</taxon>
    </lineage>
</organism>
<dbReference type="WBParaSite" id="TASK_0000150501-mRNA-1">
    <property type="protein sequence ID" value="TASK_0000150501-mRNA-1"/>
    <property type="gene ID" value="TASK_0000150501"/>
</dbReference>
<evidence type="ECO:0000313" key="2">
    <source>
        <dbReference type="Proteomes" id="UP000282613"/>
    </source>
</evidence>